<dbReference type="Proteomes" id="UP000772181">
    <property type="component" value="Unassembled WGS sequence"/>
</dbReference>
<reference evidence="2" key="1">
    <citation type="submission" date="2020-07" db="EMBL/GenBank/DDBJ databases">
        <title>Huge and variable diversity of episymbiotic CPR bacteria and DPANN archaea in groundwater ecosystems.</title>
        <authorList>
            <person name="He C.Y."/>
            <person name="Keren R."/>
            <person name="Whittaker M."/>
            <person name="Farag I.F."/>
            <person name="Doudna J."/>
            <person name="Cate J.H.D."/>
            <person name="Banfield J.F."/>
        </authorList>
    </citation>
    <scope>NUCLEOTIDE SEQUENCE</scope>
    <source>
        <strain evidence="2">NC_groundwater_1482_Ag_S-0.65um_47_24</strain>
    </source>
</reference>
<feature type="region of interest" description="Disordered" evidence="1">
    <location>
        <begin position="357"/>
        <end position="380"/>
    </location>
</feature>
<evidence type="ECO:0000313" key="3">
    <source>
        <dbReference type="Proteomes" id="UP000772181"/>
    </source>
</evidence>
<gene>
    <name evidence="2" type="ORF">HY730_06250</name>
</gene>
<sequence>MKLTDFLTDLGHPVAYYPSLVDLTDSLTSTLFMCQLLYWKGKEQDKDGWIYKTQEEIGRETGLSRSEQESARKRLRELGFIEEKFSGLPRKLYYRPCPDKIHSRWLEVREKKKEKTLKNQHNAEIPHYCMQESCIIDCGNPALLHAENQQAILQESRRQECGNPADNNAGIPQAYYTEITTETTTEIKKNNPDEFEQSSKKGNQPPFFEKVSEETFSPSLVKNKENKIQSLSPAKESLFVRKKDPPSKDIHAEGAKNPKPDPLKDIRSQIEASRSRYTGKELEVIDLAIEAFASTRKTYQVSEQIILNQFKRWEQHQVNQVIEGLSIYLEKDCAAQGKAEDYALGIIRNLAKQKGPYKQKEKREYERTLDPEQEESGIKLDEDEYAHLYIRPGDLSKM</sequence>
<name>A0A933LQQ6_UNCTE</name>
<evidence type="ECO:0000256" key="1">
    <source>
        <dbReference type="SAM" id="MobiDB-lite"/>
    </source>
</evidence>
<feature type="region of interest" description="Disordered" evidence="1">
    <location>
        <begin position="188"/>
        <end position="207"/>
    </location>
</feature>
<proteinExistence type="predicted"/>
<feature type="compositionally biased region" description="Basic and acidic residues" evidence="1">
    <location>
        <begin position="358"/>
        <end position="380"/>
    </location>
</feature>
<feature type="compositionally biased region" description="Basic and acidic residues" evidence="1">
    <location>
        <begin position="238"/>
        <end position="266"/>
    </location>
</feature>
<feature type="region of interest" description="Disordered" evidence="1">
    <location>
        <begin position="233"/>
        <end position="266"/>
    </location>
</feature>
<protein>
    <recommendedName>
        <fullName evidence="4">DnaD domain-containing protein</fullName>
    </recommendedName>
</protein>
<organism evidence="2 3">
    <name type="scientific">Tectimicrobiota bacterium</name>
    <dbReference type="NCBI Taxonomy" id="2528274"/>
    <lineage>
        <taxon>Bacteria</taxon>
        <taxon>Pseudomonadati</taxon>
        <taxon>Nitrospinota/Tectimicrobiota group</taxon>
        <taxon>Candidatus Tectimicrobiota</taxon>
    </lineage>
</organism>
<accession>A0A933LQQ6</accession>
<comment type="caution">
    <text evidence="2">The sequence shown here is derived from an EMBL/GenBank/DDBJ whole genome shotgun (WGS) entry which is preliminary data.</text>
</comment>
<dbReference type="EMBL" id="JACQWF010000277">
    <property type="protein sequence ID" value="MBI4595964.1"/>
    <property type="molecule type" value="Genomic_DNA"/>
</dbReference>
<evidence type="ECO:0008006" key="4">
    <source>
        <dbReference type="Google" id="ProtNLM"/>
    </source>
</evidence>
<dbReference type="AlphaFoldDB" id="A0A933LQQ6"/>
<evidence type="ECO:0000313" key="2">
    <source>
        <dbReference type="EMBL" id="MBI4595964.1"/>
    </source>
</evidence>